<protein>
    <submittedName>
        <fullName evidence="2">Uncharacterized protein</fullName>
    </submittedName>
</protein>
<name>A0A4U5NFE2_STECR</name>
<organism evidence="2">
    <name type="scientific">Steinernema carpocapsae</name>
    <name type="common">Entomopathogenic nematode</name>
    <dbReference type="NCBI Taxonomy" id="34508"/>
    <lineage>
        <taxon>Eukaryota</taxon>
        <taxon>Metazoa</taxon>
        <taxon>Ecdysozoa</taxon>
        <taxon>Nematoda</taxon>
        <taxon>Chromadorea</taxon>
        <taxon>Rhabditida</taxon>
        <taxon>Tylenchina</taxon>
        <taxon>Panagrolaimomorpha</taxon>
        <taxon>Strongyloidoidea</taxon>
        <taxon>Steinernematidae</taxon>
        <taxon>Steinernema</taxon>
    </lineage>
</organism>
<feature type="transmembrane region" description="Helical" evidence="1">
    <location>
        <begin position="82"/>
        <end position="102"/>
    </location>
</feature>
<evidence type="ECO:0000256" key="1">
    <source>
        <dbReference type="SAM" id="Phobius"/>
    </source>
</evidence>
<reference evidence="2" key="3">
    <citation type="journal article" date="2019" name="G3 (Bethesda)">
        <title>Hybrid Assembly of the Genome of the Entomopathogenic Nematode Steinernema carpocapsae Identifies the X-Chromosome.</title>
        <authorList>
            <person name="Serra L."/>
            <person name="Macchietto M."/>
            <person name="Macias-Munoz A."/>
            <person name="McGill C.J."/>
            <person name="Rodriguez I.M."/>
            <person name="Rodriguez B."/>
            <person name="Murad R."/>
            <person name="Mortazavi A."/>
        </authorList>
    </citation>
    <scope>NUCLEOTIDE SEQUENCE</scope>
    <source>
        <strain evidence="2">ALL</strain>
    </source>
</reference>
<keyword evidence="1" id="KW-1133">Transmembrane helix</keyword>
<dbReference type="EMBL" id="AZBU02000004">
    <property type="protein sequence ID" value="TKR81241.1"/>
    <property type="molecule type" value="Genomic_DNA"/>
</dbReference>
<keyword evidence="1" id="KW-0812">Transmembrane</keyword>
<reference evidence="2" key="2">
    <citation type="journal article" date="2015" name="Genome Biol.">
        <title>Comparative genomics of Steinernema reveals deeply conserved gene regulatory networks.</title>
        <authorList>
            <person name="Dillman A.R."/>
            <person name="Macchietto M."/>
            <person name="Porter C.F."/>
            <person name="Rogers A."/>
            <person name="Williams B."/>
            <person name="Antoshechkin I."/>
            <person name="Lee M.M."/>
            <person name="Goodwin Z."/>
            <person name="Lu X."/>
            <person name="Lewis E.E."/>
            <person name="Goodrich-Blair H."/>
            <person name="Stock S.P."/>
            <person name="Adams B.J."/>
            <person name="Sternberg P.W."/>
            <person name="Mortazavi A."/>
        </authorList>
    </citation>
    <scope>NUCLEOTIDE SEQUENCE [LARGE SCALE GENOMIC DNA]</scope>
    <source>
        <strain evidence="2">ALL</strain>
    </source>
</reference>
<gene>
    <name evidence="2" type="ORF">L596_015146</name>
</gene>
<evidence type="ECO:0000313" key="2">
    <source>
        <dbReference type="EMBL" id="TKR81241.1"/>
    </source>
</evidence>
<keyword evidence="1" id="KW-0472">Membrane</keyword>
<reference evidence="2" key="1">
    <citation type="submission" date="2013-11" db="EMBL/GenBank/DDBJ databases">
        <authorList>
            <person name="Sternberg P."/>
            <person name="Dillman A."/>
            <person name="Macchietto M."/>
        </authorList>
    </citation>
    <scope>NUCLEOTIDE SEQUENCE</scope>
    <source>
        <strain evidence="2">ALL</strain>
    </source>
</reference>
<accession>A0A4U5NFE2</accession>
<proteinExistence type="predicted"/>
<dbReference type="AlphaFoldDB" id="A0A4U5NFE2"/>
<comment type="caution">
    <text evidence="2">The sequence shown here is derived from an EMBL/GenBank/DDBJ whole genome shotgun (WGS) entry which is preliminary data.</text>
</comment>
<sequence length="116" mass="13011">MLCFPFSHDEIKDSPSADTHTSPVLGMNTSAAMEACGDVFDELDPKVEILVFSSVTMILILLILFASFCISSDDICVLYTKFLYIGYFPYEALRLIVQIFQFSGLAHVTFLKDCYT</sequence>
<feature type="transmembrane region" description="Helical" evidence="1">
    <location>
        <begin position="49"/>
        <end position="70"/>
    </location>
</feature>